<accession>A0A8C1DLQ9</accession>
<keyword evidence="13" id="KW-0449">Lipoprotein</keyword>
<feature type="compositionally biased region" description="Low complexity" evidence="24">
    <location>
        <begin position="434"/>
        <end position="453"/>
    </location>
</feature>
<evidence type="ECO:0000313" key="27">
    <source>
        <dbReference type="Proteomes" id="UP001108240"/>
    </source>
</evidence>
<keyword evidence="9" id="KW-0496">Mitochondrion</keyword>
<keyword evidence="4 25" id="KW-0812">Transmembrane</keyword>
<keyword evidence="10 25" id="KW-0472">Membrane</keyword>
<feature type="transmembrane region" description="Helical" evidence="25">
    <location>
        <begin position="116"/>
        <end position="137"/>
    </location>
</feature>
<reference evidence="26" key="1">
    <citation type="submission" date="2025-08" db="UniProtKB">
        <authorList>
            <consortium name="Ensembl"/>
        </authorList>
    </citation>
    <scope>IDENTIFICATION</scope>
</reference>
<keyword evidence="7" id="KW-0560">Oxidoreductase</keyword>
<evidence type="ECO:0000256" key="23">
    <source>
        <dbReference type="SAM" id="Coils"/>
    </source>
</evidence>
<keyword evidence="11" id="KW-0564">Palmitate</keyword>
<evidence type="ECO:0000256" key="19">
    <source>
        <dbReference type="ARBA" id="ARBA00051411"/>
    </source>
</evidence>
<feature type="region of interest" description="Disordered" evidence="24">
    <location>
        <begin position="366"/>
        <end position="474"/>
    </location>
</feature>
<keyword evidence="12" id="KW-0456">Lyase</keyword>
<evidence type="ECO:0000256" key="15">
    <source>
        <dbReference type="ARBA" id="ARBA00037916"/>
    </source>
</evidence>
<evidence type="ECO:0000256" key="21">
    <source>
        <dbReference type="ARBA" id="ARBA00075145"/>
    </source>
</evidence>
<proteinExistence type="inferred from homology"/>
<feature type="region of interest" description="Disordered" evidence="24">
    <location>
        <begin position="210"/>
        <end position="232"/>
    </location>
</feature>
<keyword evidence="8" id="KW-0443">Lipid metabolism</keyword>
<keyword evidence="5" id="KW-1000">Mitochondrion outer membrane</keyword>
<evidence type="ECO:0000256" key="10">
    <source>
        <dbReference type="ARBA" id="ARBA00023136"/>
    </source>
</evidence>
<dbReference type="GO" id="GO:0004464">
    <property type="term" value="F:leukotriene-C4 synthase activity"/>
    <property type="evidence" value="ECO:0007669"/>
    <property type="project" value="UniProtKB-EC"/>
</dbReference>
<comment type="subcellular location">
    <subcellularLocation>
        <location evidence="1">Mitochondrion outer membrane</location>
        <topology evidence="1">Multi-pass membrane protein</topology>
    </subcellularLocation>
</comment>
<comment type="catalytic activity">
    <reaction evidence="19">
        <text>15-deoxy-Delta(12,14)-prostaglandin J2 + glutathione = 15-deoxy-Delta(12,14)-prostaglandin J2-S-(R)-glutathione</text>
        <dbReference type="Rhea" id="RHEA:75963"/>
        <dbReference type="ChEBI" id="CHEBI:57925"/>
        <dbReference type="ChEBI" id="CHEBI:85236"/>
        <dbReference type="ChEBI" id="CHEBI:194498"/>
    </reaction>
    <physiologicalReaction direction="left-to-right" evidence="19">
        <dbReference type="Rhea" id="RHEA:75964"/>
    </physiologicalReaction>
</comment>
<dbReference type="InterPro" id="IPR001129">
    <property type="entry name" value="Membr-assoc_MAPEG"/>
</dbReference>
<dbReference type="EC" id="4.4.1.20" evidence="16"/>
<evidence type="ECO:0000256" key="22">
    <source>
        <dbReference type="ARBA" id="ARBA00076908"/>
    </source>
</evidence>
<evidence type="ECO:0000256" key="2">
    <source>
        <dbReference type="ARBA" id="ARBA00010459"/>
    </source>
</evidence>
<comment type="pathway">
    <text evidence="15">Lipid metabolism; arachidonate metabolism.</text>
</comment>
<evidence type="ECO:0000256" key="4">
    <source>
        <dbReference type="ARBA" id="ARBA00022692"/>
    </source>
</evidence>
<evidence type="ECO:0000256" key="24">
    <source>
        <dbReference type="SAM" id="MobiDB-lite"/>
    </source>
</evidence>
<evidence type="ECO:0000256" key="7">
    <source>
        <dbReference type="ARBA" id="ARBA00023002"/>
    </source>
</evidence>
<dbReference type="GO" id="GO:0016491">
    <property type="term" value="F:oxidoreductase activity"/>
    <property type="evidence" value="ECO:0007669"/>
    <property type="project" value="UniProtKB-KW"/>
</dbReference>
<feature type="coiled-coil region" evidence="23">
    <location>
        <begin position="254"/>
        <end position="293"/>
    </location>
</feature>
<comment type="catalytic activity">
    <reaction evidence="17">
        <text>(5S)-hydroperoxy-(6E,8Z,11Z,14Z)-eicosatetraenoate + 2 glutathione = (5S)-hydroxy-(6E,8Z,11Z,14Z)-eicosatetraenoate + glutathione disulfide + H2O</text>
        <dbReference type="Rhea" id="RHEA:48620"/>
        <dbReference type="ChEBI" id="CHEBI:15377"/>
        <dbReference type="ChEBI" id="CHEBI:57450"/>
        <dbReference type="ChEBI" id="CHEBI:57925"/>
        <dbReference type="ChEBI" id="CHEBI:58297"/>
        <dbReference type="ChEBI" id="CHEBI:90632"/>
    </reaction>
    <physiologicalReaction direction="left-to-right" evidence="17">
        <dbReference type="Rhea" id="RHEA:48621"/>
    </physiologicalReaction>
</comment>
<dbReference type="Proteomes" id="UP001108240">
    <property type="component" value="Unplaced"/>
</dbReference>
<evidence type="ECO:0000256" key="9">
    <source>
        <dbReference type="ARBA" id="ARBA00023128"/>
    </source>
</evidence>
<dbReference type="Pfam" id="PF01124">
    <property type="entry name" value="MAPEG"/>
    <property type="match status" value="1"/>
</dbReference>
<evidence type="ECO:0000256" key="20">
    <source>
        <dbReference type="ARBA" id="ARBA00069748"/>
    </source>
</evidence>
<dbReference type="Gene3D" id="1.20.120.550">
    <property type="entry name" value="Membrane associated eicosanoid/glutathione metabolism-like domain"/>
    <property type="match status" value="1"/>
</dbReference>
<evidence type="ECO:0000256" key="1">
    <source>
        <dbReference type="ARBA" id="ARBA00004374"/>
    </source>
</evidence>
<comment type="pathway">
    <text evidence="14">Lipid metabolism; leukotriene C4 biosynthesis.</text>
</comment>
<evidence type="ECO:0000313" key="26">
    <source>
        <dbReference type="Ensembl" id="ENSCCRP00000064543.2"/>
    </source>
</evidence>
<dbReference type="PANTHER" id="PTHR34533">
    <property type="entry name" value="TRANSMEMBRANE PROTEIN CCDC163"/>
    <property type="match status" value="1"/>
</dbReference>
<name>A0A8C1DLQ9_CYPCA</name>
<dbReference type="GO" id="GO:0005741">
    <property type="term" value="C:mitochondrial outer membrane"/>
    <property type="evidence" value="ECO:0007669"/>
    <property type="project" value="UniProtKB-SubCell"/>
</dbReference>
<evidence type="ECO:0000256" key="6">
    <source>
        <dbReference type="ARBA" id="ARBA00022989"/>
    </source>
</evidence>
<dbReference type="SUPFAM" id="SSF161084">
    <property type="entry name" value="MAPEG domain-like"/>
    <property type="match status" value="1"/>
</dbReference>
<evidence type="ECO:0000256" key="16">
    <source>
        <dbReference type="ARBA" id="ARBA00039056"/>
    </source>
</evidence>
<evidence type="ECO:0000256" key="8">
    <source>
        <dbReference type="ARBA" id="ARBA00023098"/>
    </source>
</evidence>
<evidence type="ECO:0000256" key="17">
    <source>
        <dbReference type="ARBA" id="ARBA00043664"/>
    </source>
</evidence>
<protein>
    <recommendedName>
        <fullName evidence="20">Glutathione S-transferase 3, mitochondrial</fullName>
        <ecNumber evidence="16">4.4.1.20</ecNumber>
    </recommendedName>
    <alternativeName>
        <fullName evidence="21">Glutathione peroxidase MGST3</fullName>
    </alternativeName>
    <alternativeName>
        <fullName evidence="22">LTC4 synthase MGST3</fullName>
    </alternativeName>
</protein>
<dbReference type="PANTHER" id="PTHR34533:SF3">
    <property type="entry name" value="BICD FAMILY-LIKE CARGO ADAPTER 2"/>
    <property type="match status" value="1"/>
</dbReference>
<dbReference type="GO" id="GO:0016740">
    <property type="term" value="F:transferase activity"/>
    <property type="evidence" value="ECO:0007669"/>
    <property type="project" value="UniProtKB-KW"/>
</dbReference>
<dbReference type="GeneTree" id="ENSGT00740000116213"/>
<dbReference type="AlphaFoldDB" id="A0A8C1DLQ9"/>
<dbReference type="InterPro" id="IPR039284">
    <property type="entry name" value="CCDC159/163"/>
</dbReference>
<feature type="compositionally biased region" description="Acidic residues" evidence="24">
    <location>
        <begin position="407"/>
        <end position="420"/>
    </location>
</feature>
<evidence type="ECO:0000256" key="3">
    <source>
        <dbReference type="ARBA" id="ARBA00022679"/>
    </source>
</evidence>
<dbReference type="GO" id="GO:0006629">
    <property type="term" value="P:lipid metabolic process"/>
    <property type="evidence" value="ECO:0007669"/>
    <property type="project" value="UniProtKB-KW"/>
</dbReference>
<evidence type="ECO:0000256" key="25">
    <source>
        <dbReference type="SAM" id="Phobius"/>
    </source>
</evidence>
<comment type="similarity">
    <text evidence="2">Belongs to the MAPEG family.</text>
</comment>
<evidence type="ECO:0000256" key="11">
    <source>
        <dbReference type="ARBA" id="ARBA00023139"/>
    </source>
</evidence>
<reference evidence="26" key="2">
    <citation type="submission" date="2025-09" db="UniProtKB">
        <authorList>
            <consortium name="Ensembl"/>
        </authorList>
    </citation>
    <scope>IDENTIFICATION</scope>
</reference>
<feature type="compositionally biased region" description="Low complexity" evidence="24">
    <location>
        <begin position="464"/>
        <end position="474"/>
    </location>
</feature>
<keyword evidence="3" id="KW-0808">Transferase</keyword>
<keyword evidence="6 25" id="KW-1133">Transmembrane helix</keyword>
<organism evidence="26 27">
    <name type="scientific">Cyprinus carpio carpio</name>
    <dbReference type="NCBI Taxonomy" id="630221"/>
    <lineage>
        <taxon>Eukaryota</taxon>
        <taxon>Metazoa</taxon>
        <taxon>Chordata</taxon>
        <taxon>Craniata</taxon>
        <taxon>Vertebrata</taxon>
        <taxon>Euteleostomi</taxon>
        <taxon>Actinopterygii</taxon>
        <taxon>Neopterygii</taxon>
        <taxon>Teleostei</taxon>
        <taxon>Ostariophysi</taxon>
        <taxon>Cypriniformes</taxon>
        <taxon>Cyprinidae</taxon>
        <taxon>Cyprininae</taxon>
        <taxon>Cyprinus</taxon>
    </lineage>
</organism>
<keyword evidence="27" id="KW-1185">Reference proteome</keyword>
<feature type="compositionally biased region" description="Basic and acidic residues" evidence="24">
    <location>
        <begin position="210"/>
        <end position="222"/>
    </location>
</feature>
<sequence>MVVLSKEYGYVALTGAASFLLMVHLSHAVVKARIKYNVQYPTMYSDDPETGHKFNCIQRAHQNTVELLSPFLFHLSVGGIQHPRLASALGMIWIVSRVLYAHGYSSGKPKKRHRGAFGMVALLGLFLCTVNTGRTLLGCDYVFPVREVTAGVDLKPSAVQWSDLTAIQTQLQQQSQAIEALTQSLRLLERERNAQQRQIQTLQEEQKRLQDKLEERERDAGRRSLSPGPDRRIEQWKREMDRELSSLRGQINRAATLENQEESFSSKLRREELEQLRREVDILKNKLMRQEEDTFQLRSEARETRRQYEHSSKTLESFTDSYRMQSFDLARMVSQYQHTQQEVRDLRVTVSELKDEVRGLVLRETLPTPAPLPHKPAVVTVKARPQRRVSSGSEDDFSPTPSLGEISSDELDASWLEEPEPQTRRRRRRVHLNSDLTGSDLSDAGSGLDSNLSNDAEGLDRVSDSPPDLSLSDL</sequence>
<evidence type="ECO:0000256" key="12">
    <source>
        <dbReference type="ARBA" id="ARBA00023239"/>
    </source>
</evidence>
<dbReference type="InterPro" id="IPR023352">
    <property type="entry name" value="MAPEG-like_dom_sf"/>
</dbReference>
<evidence type="ECO:0000256" key="18">
    <source>
        <dbReference type="ARBA" id="ARBA00049298"/>
    </source>
</evidence>
<evidence type="ECO:0000256" key="14">
    <source>
        <dbReference type="ARBA" id="ARBA00037884"/>
    </source>
</evidence>
<keyword evidence="23" id="KW-0175">Coiled coil</keyword>
<dbReference type="Ensembl" id="ENSCCRT00000069966.2">
    <property type="protein sequence ID" value="ENSCCRP00000064543.2"/>
    <property type="gene ID" value="ENSCCRG00000034744.2"/>
</dbReference>
<dbReference type="FunFam" id="1.20.120.550:FF:000004">
    <property type="entry name" value="Microsomal glutathione S-transferase 3"/>
    <property type="match status" value="1"/>
</dbReference>
<evidence type="ECO:0000256" key="5">
    <source>
        <dbReference type="ARBA" id="ARBA00022787"/>
    </source>
</evidence>
<comment type="catalytic activity">
    <reaction evidence="18">
        <text>leukotriene C4 = leukotriene A4 + glutathione</text>
        <dbReference type="Rhea" id="RHEA:17617"/>
        <dbReference type="ChEBI" id="CHEBI:57463"/>
        <dbReference type="ChEBI" id="CHEBI:57925"/>
        <dbReference type="ChEBI" id="CHEBI:57973"/>
        <dbReference type="EC" id="4.4.1.20"/>
    </reaction>
    <physiologicalReaction direction="right-to-left" evidence="18">
        <dbReference type="Rhea" id="RHEA:17619"/>
    </physiologicalReaction>
</comment>
<evidence type="ECO:0000256" key="13">
    <source>
        <dbReference type="ARBA" id="ARBA00023288"/>
    </source>
</evidence>